<keyword evidence="4" id="KW-1185">Reference proteome</keyword>
<gene>
    <name evidence="3" type="ORF">SAMN05660313_02469</name>
</gene>
<evidence type="ECO:0000313" key="4">
    <source>
        <dbReference type="Proteomes" id="UP000183257"/>
    </source>
</evidence>
<feature type="domain" description="YCII-related" evidence="2">
    <location>
        <begin position="12"/>
        <end position="113"/>
    </location>
</feature>
<dbReference type="SUPFAM" id="SSF54909">
    <property type="entry name" value="Dimeric alpha+beta barrel"/>
    <property type="match status" value="1"/>
</dbReference>
<dbReference type="Gene3D" id="3.30.70.1060">
    <property type="entry name" value="Dimeric alpha+beta barrel"/>
    <property type="match status" value="1"/>
</dbReference>
<organism evidence="3 4">
    <name type="scientific">Cellulophaga fucicola</name>
    <dbReference type="NCBI Taxonomy" id="76595"/>
    <lineage>
        <taxon>Bacteria</taxon>
        <taxon>Pseudomonadati</taxon>
        <taxon>Bacteroidota</taxon>
        <taxon>Flavobacteriia</taxon>
        <taxon>Flavobacteriales</taxon>
        <taxon>Flavobacteriaceae</taxon>
        <taxon>Cellulophaga</taxon>
    </lineage>
</organism>
<dbReference type="InterPro" id="IPR005545">
    <property type="entry name" value="YCII"/>
</dbReference>
<dbReference type="OrthoDB" id="7782105at2"/>
<evidence type="ECO:0000256" key="1">
    <source>
        <dbReference type="ARBA" id="ARBA00007689"/>
    </source>
</evidence>
<name>A0A1K1Q9B7_9FLAO</name>
<dbReference type="Pfam" id="PF03795">
    <property type="entry name" value="YCII"/>
    <property type="match status" value="1"/>
</dbReference>
<dbReference type="PANTHER" id="PTHR35174">
    <property type="entry name" value="BLL7171 PROTEIN-RELATED"/>
    <property type="match status" value="1"/>
</dbReference>
<comment type="similarity">
    <text evidence="1">Belongs to the YciI family.</text>
</comment>
<dbReference type="RefSeq" id="WP_072304100.1">
    <property type="nucleotide sequence ID" value="NZ_CBDUMO010000055.1"/>
</dbReference>
<sequence>MKDFMLIFIGKEYTDLGLSPEQMQERMGKWFAWSQKMEKQGIVKHGEALHPEVRQISGPNRTVTDRTAAELKEIVGGYYMIKAKDLDAACAIAQDFPDFDLGNTVEVREVMVFDNF</sequence>
<protein>
    <submittedName>
        <fullName evidence="3">Uncharacterized conserved protein</fullName>
    </submittedName>
</protein>
<reference evidence="4" key="1">
    <citation type="submission" date="2016-11" db="EMBL/GenBank/DDBJ databases">
        <authorList>
            <person name="Varghese N."/>
            <person name="Submissions S."/>
        </authorList>
    </citation>
    <scope>NUCLEOTIDE SEQUENCE [LARGE SCALE GENOMIC DNA]</scope>
    <source>
        <strain evidence="4">DSM 24786</strain>
    </source>
</reference>
<accession>A0A1K1Q9B7</accession>
<dbReference type="STRING" id="76595.SAMN05660313_02469"/>
<dbReference type="EMBL" id="FPIY01000003">
    <property type="protein sequence ID" value="SFW56293.1"/>
    <property type="molecule type" value="Genomic_DNA"/>
</dbReference>
<dbReference type="AlphaFoldDB" id="A0A1K1Q9B7"/>
<proteinExistence type="inferred from homology"/>
<dbReference type="InterPro" id="IPR011008">
    <property type="entry name" value="Dimeric_a/b-barrel"/>
</dbReference>
<evidence type="ECO:0000313" key="3">
    <source>
        <dbReference type="EMBL" id="SFW56293.1"/>
    </source>
</evidence>
<evidence type="ECO:0000259" key="2">
    <source>
        <dbReference type="Pfam" id="PF03795"/>
    </source>
</evidence>
<dbReference type="Proteomes" id="UP000183257">
    <property type="component" value="Unassembled WGS sequence"/>
</dbReference>